<dbReference type="AlphaFoldDB" id="A0A803P0T5"/>
<name>A0A803P0T5_CANSA</name>
<protein>
    <submittedName>
        <fullName evidence="1">Uncharacterized protein</fullName>
    </submittedName>
</protein>
<reference evidence="1" key="2">
    <citation type="submission" date="2021-03" db="UniProtKB">
        <authorList>
            <consortium name="EnsemblPlants"/>
        </authorList>
    </citation>
    <scope>IDENTIFICATION</scope>
</reference>
<dbReference type="Proteomes" id="UP000596661">
    <property type="component" value="Chromosome 2"/>
</dbReference>
<evidence type="ECO:0000313" key="2">
    <source>
        <dbReference type="Proteomes" id="UP000596661"/>
    </source>
</evidence>
<dbReference type="EnsemblPlants" id="evm.model.02.379">
    <property type="protein sequence ID" value="cds.evm.model.02.379"/>
    <property type="gene ID" value="evm.TU.02.379"/>
</dbReference>
<keyword evidence="2" id="KW-1185">Reference proteome</keyword>
<proteinExistence type="predicted"/>
<dbReference type="Gramene" id="evm.model.02.379">
    <property type="protein sequence ID" value="cds.evm.model.02.379"/>
    <property type="gene ID" value="evm.TU.02.379"/>
</dbReference>
<reference evidence="1" key="1">
    <citation type="submission" date="2018-11" db="EMBL/GenBank/DDBJ databases">
        <authorList>
            <person name="Grassa J C."/>
        </authorList>
    </citation>
    <scope>NUCLEOTIDE SEQUENCE [LARGE SCALE GENOMIC DNA]</scope>
</reference>
<accession>A0A803P0T5</accession>
<sequence>MSMILNPFVTSDFLIVIPSTKSLPTKTYRTIHDFNAQQQTPIEKFCNYEKLNLESGKPRKKEPLEMSFWPRGRTLVRGWRRDLSSLMVESGDMRIEMISRELDVDRCGWVAIAGRGSTLHFLLSWSVGLPSSLQSFSILTLASLTLALRMKDLYEWERFMGFDLGFLIEGLIENLGF</sequence>
<organism evidence="1 2">
    <name type="scientific">Cannabis sativa</name>
    <name type="common">Hemp</name>
    <name type="synonym">Marijuana</name>
    <dbReference type="NCBI Taxonomy" id="3483"/>
    <lineage>
        <taxon>Eukaryota</taxon>
        <taxon>Viridiplantae</taxon>
        <taxon>Streptophyta</taxon>
        <taxon>Embryophyta</taxon>
        <taxon>Tracheophyta</taxon>
        <taxon>Spermatophyta</taxon>
        <taxon>Magnoliopsida</taxon>
        <taxon>eudicotyledons</taxon>
        <taxon>Gunneridae</taxon>
        <taxon>Pentapetalae</taxon>
        <taxon>rosids</taxon>
        <taxon>fabids</taxon>
        <taxon>Rosales</taxon>
        <taxon>Cannabaceae</taxon>
        <taxon>Cannabis</taxon>
    </lineage>
</organism>
<dbReference type="EMBL" id="UZAU01000103">
    <property type="status" value="NOT_ANNOTATED_CDS"/>
    <property type="molecule type" value="Genomic_DNA"/>
</dbReference>
<evidence type="ECO:0000313" key="1">
    <source>
        <dbReference type="EnsemblPlants" id="cds.evm.model.02.379"/>
    </source>
</evidence>